<feature type="region of interest" description="Disordered" evidence="4">
    <location>
        <begin position="606"/>
        <end position="638"/>
    </location>
</feature>
<dbReference type="AlphaFoldDB" id="A0AA88XSC6"/>
<dbReference type="InterPro" id="IPR003609">
    <property type="entry name" value="Pan_app"/>
</dbReference>
<keyword evidence="1" id="KW-0677">Repeat</keyword>
<keyword evidence="8" id="KW-1185">Reference proteome</keyword>
<proteinExistence type="predicted"/>
<evidence type="ECO:0000256" key="4">
    <source>
        <dbReference type="SAM" id="MobiDB-lite"/>
    </source>
</evidence>
<comment type="caution">
    <text evidence="7">The sequence shown here is derived from an EMBL/GenBank/DDBJ whole genome shotgun (WGS) entry which is preliminary data.</text>
</comment>
<dbReference type="PANTHER" id="PTHR24251:SF49">
    <property type="entry name" value="DELETED IN MALIGNANT BRAIN TUMORS 1 PROTEIN"/>
    <property type="match status" value="1"/>
</dbReference>
<accession>A0AA88XSC6</accession>
<dbReference type="SUPFAM" id="SSF57414">
    <property type="entry name" value="Hairpin loop containing domain-like"/>
    <property type="match status" value="4"/>
</dbReference>
<evidence type="ECO:0000259" key="5">
    <source>
        <dbReference type="PROSITE" id="PS01180"/>
    </source>
</evidence>
<evidence type="ECO:0000313" key="7">
    <source>
        <dbReference type="EMBL" id="KAK3087707.1"/>
    </source>
</evidence>
<evidence type="ECO:0000313" key="8">
    <source>
        <dbReference type="Proteomes" id="UP001186944"/>
    </source>
</evidence>
<reference evidence="7" key="1">
    <citation type="submission" date="2019-08" db="EMBL/GenBank/DDBJ databases">
        <title>The improved chromosome-level genome for the pearl oyster Pinctada fucata martensii using PacBio sequencing and Hi-C.</title>
        <authorList>
            <person name="Zheng Z."/>
        </authorList>
    </citation>
    <scope>NUCLEOTIDE SEQUENCE</scope>
    <source>
        <strain evidence="7">ZZ-2019</strain>
        <tissue evidence="7">Adductor muscle</tissue>
    </source>
</reference>
<evidence type="ECO:0000256" key="3">
    <source>
        <dbReference type="PROSITE-ProRule" id="PRU00059"/>
    </source>
</evidence>
<feature type="domain" description="CUB" evidence="5">
    <location>
        <begin position="326"/>
        <end position="439"/>
    </location>
</feature>
<dbReference type="FunFam" id="2.60.120.290:FF:000005">
    <property type="entry name" value="Procollagen C-endopeptidase enhancer 1"/>
    <property type="match status" value="1"/>
</dbReference>
<evidence type="ECO:0000259" key="6">
    <source>
        <dbReference type="PROSITE" id="PS50948"/>
    </source>
</evidence>
<dbReference type="Gene3D" id="2.60.120.290">
    <property type="entry name" value="Spermadhesin, CUB domain"/>
    <property type="match status" value="2"/>
</dbReference>
<dbReference type="InterPro" id="IPR000859">
    <property type="entry name" value="CUB_dom"/>
</dbReference>
<protein>
    <submittedName>
        <fullName evidence="7">Uncharacterized protein</fullName>
    </submittedName>
</protein>
<dbReference type="SMART" id="SM00042">
    <property type="entry name" value="CUB"/>
    <property type="match status" value="2"/>
</dbReference>
<feature type="domain" description="CUB" evidence="5">
    <location>
        <begin position="442"/>
        <end position="557"/>
    </location>
</feature>
<feature type="domain" description="Apple" evidence="6">
    <location>
        <begin position="72"/>
        <end position="150"/>
    </location>
</feature>
<dbReference type="CDD" id="cd00041">
    <property type="entry name" value="CUB"/>
    <property type="match status" value="2"/>
</dbReference>
<dbReference type="Pfam" id="PF00431">
    <property type="entry name" value="CUB"/>
    <property type="match status" value="2"/>
</dbReference>
<dbReference type="PANTHER" id="PTHR24251">
    <property type="entry name" value="OVOCHYMASE-RELATED"/>
    <property type="match status" value="1"/>
</dbReference>
<dbReference type="Gene3D" id="3.50.4.10">
    <property type="entry name" value="Hepatocyte Growth Factor"/>
    <property type="match status" value="4"/>
</dbReference>
<dbReference type="SUPFAM" id="SSF49854">
    <property type="entry name" value="Spermadhesin, CUB domain"/>
    <property type="match status" value="2"/>
</dbReference>
<comment type="caution">
    <text evidence="3">Lacks conserved residue(s) required for the propagation of feature annotation.</text>
</comment>
<sequence>MPLLRLTAIPIRSIKNVLPEDCARACVLETSFECKSFDIEFTTKTCRLQNHSHEEPFFTLQVSTSVDHYRPNYERLFQRIPNHILTFDHQRKIPGVTVEQCARRCIVETAFKCMGFDFESKLQNCWLTKKTTQSEGIMKQSGSDFYERKTEGPMENFFNFGYGRMQQIEGEHVYNKIVIGVTQQACAQLCLAETAFRCHSFDFVFEDNSCHMSQYMAANVYGLDISVKDENKVIHFEVKDEYLSKFYATPYTAVLGHNERTYHKVTPSSCARRCLHERTFVCRSFDYQTHEGTCLLSSKTGSDVGGLTKQGFGQIHHFEMKPFLDCGGLLEGESGGFASPNWPRRYPHNMNCSWTIVVPKFKIIVLKFIHFDLGSGNSEPCKSDTDYIFVSEWTSNNQSKTCLTKGNNEYTSYTNNLTLTFISNLKNDSQGFRVFYRSDWPCGGTLTNNNGQLSSPNWPGSYPASASCIWKILAPKGAKIQVNFVSLDLEQHMSGNCISAYDYVYIFENKNISNFERTFCGYSKGEDITSTGNDLYISFRSDERVQRSGFHAIYRFLLPETTSLQTTEFVQQTTKLPPVSIEIDRNQSKEIHMTLRAMFIENRRQNPKSNNLLRHDSNENRTTTFPSYDKGTCMRGLH</sequence>
<dbReference type="Pfam" id="PF00024">
    <property type="entry name" value="PAN_1"/>
    <property type="match status" value="4"/>
</dbReference>
<dbReference type="Proteomes" id="UP001186944">
    <property type="component" value="Unassembled WGS sequence"/>
</dbReference>
<dbReference type="InterPro" id="IPR035914">
    <property type="entry name" value="Sperma_CUB_dom_sf"/>
</dbReference>
<keyword evidence="2" id="KW-1015">Disulfide bond</keyword>
<dbReference type="EMBL" id="VSWD01000011">
    <property type="protein sequence ID" value="KAK3087707.1"/>
    <property type="molecule type" value="Genomic_DNA"/>
</dbReference>
<dbReference type="PROSITE" id="PS50948">
    <property type="entry name" value="PAN"/>
    <property type="match status" value="2"/>
</dbReference>
<feature type="domain" description="Apple" evidence="6">
    <location>
        <begin position="238"/>
        <end position="322"/>
    </location>
</feature>
<dbReference type="FunFam" id="2.60.120.290:FF:000013">
    <property type="entry name" value="Membrane frizzled-related protein"/>
    <property type="match status" value="1"/>
</dbReference>
<name>A0AA88XSC6_PINIB</name>
<organism evidence="7 8">
    <name type="scientific">Pinctada imbricata</name>
    <name type="common">Atlantic pearl-oyster</name>
    <name type="synonym">Pinctada martensii</name>
    <dbReference type="NCBI Taxonomy" id="66713"/>
    <lineage>
        <taxon>Eukaryota</taxon>
        <taxon>Metazoa</taxon>
        <taxon>Spiralia</taxon>
        <taxon>Lophotrochozoa</taxon>
        <taxon>Mollusca</taxon>
        <taxon>Bivalvia</taxon>
        <taxon>Autobranchia</taxon>
        <taxon>Pteriomorphia</taxon>
        <taxon>Pterioida</taxon>
        <taxon>Pterioidea</taxon>
        <taxon>Pteriidae</taxon>
        <taxon>Pinctada</taxon>
    </lineage>
</organism>
<dbReference type="SMART" id="SM00473">
    <property type="entry name" value="PAN_AP"/>
    <property type="match status" value="3"/>
</dbReference>
<evidence type="ECO:0000256" key="2">
    <source>
        <dbReference type="ARBA" id="ARBA00023157"/>
    </source>
</evidence>
<evidence type="ECO:0000256" key="1">
    <source>
        <dbReference type="ARBA" id="ARBA00022737"/>
    </source>
</evidence>
<gene>
    <name evidence="7" type="ORF">FSP39_009442</name>
</gene>
<dbReference type="PROSITE" id="PS01180">
    <property type="entry name" value="CUB"/>
    <property type="match status" value="2"/>
</dbReference>
<dbReference type="CDD" id="cd01099">
    <property type="entry name" value="PAN_AP_HGF"/>
    <property type="match status" value="3"/>
</dbReference>